<name>A0A845B6I6_9SPHN</name>
<evidence type="ECO:0008006" key="4">
    <source>
        <dbReference type="Google" id="ProtNLM"/>
    </source>
</evidence>
<dbReference type="Proteomes" id="UP000431922">
    <property type="component" value="Unassembled WGS sequence"/>
</dbReference>
<keyword evidence="1" id="KW-0472">Membrane</keyword>
<keyword evidence="1" id="KW-1133">Transmembrane helix</keyword>
<reference evidence="2 3" key="1">
    <citation type="submission" date="2019-12" db="EMBL/GenBank/DDBJ databases">
        <title>Genomic-based taxomic classification of the family Erythrobacteraceae.</title>
        <authorList>
            <person name="Xu L."/>
        </authorList>
    </citation>
    <scope>NUCLEOTIDE SEQUENCE [LARGE SCALE GENOMIC DNA]</scope>
    <source>
        <strain evidence="2 3">KCTC 42453</strain>
    </source>
</reference>
<keyword evidence="3" id="KW-1185">Reference proteome</keyword>
<proteinExistence type="predicted"/>
<accession>A0A845B6I6</accession>
<gene>
    <name evidence="2" type="ORF">GRI65_15045</name>
</gene>
<evidence type="ECO:0000313" key="2">
    <source>
        <dbReference type="EMBL" id="MXP45766.1"/>
    </source>
</evidence>
<dbReference type="EMBL" id="WTYL01000006">
    <property type="protein sequence ID" value="MXP45766.1"/>
    <property type="molecule type" value="Genomic_DNA"/>
</dbReference>
<dbReference type="PANTHER" id="PTHR34219">
    <property type="entry name" value="IRON-REGULATED INNER MEMBRANE PROTEIN-RELATED"/>
    <property type="match status" value="1"/>
</dbReference>
<dbReference type="RefSeq" id="WP_160757408.1">
    <property type="nucleotide sequence ID" value="NZ_WTYL01000006.1"/>
</dbReference>
<evidence type="ECO:0000256" key="1">
    <source>
        <dbReference type="SAM" id="Phobius"/>
    </source>
</evidence>
<feature type="transmembrane region" description="Helical" evidence="1">
    <location>
        <begin position="142"/>
        <end position="166"/>
    </location>
</feature>
<organism evidence="2 3">
    <name type="scientific">Allopontixanthobacter sediminis</name>
    <dbReference type="NCBI Taxonomy" id="1689985"/>
    <lineage>
        <taxon>Bacteria</taxon>
        <taxon>Pseudomonadati</taxon>
        <taxon>Pseudomonadota</taxon>
        <taxon>Alphaproteobacteria</taxon>
        <taxon>Sphingomonadales</taxon>
        <taxon>Erythrobacteraceae</taxon>
        <taxon>Allopontixanthobacter</taxon>
    </lineage>
</organism>
<dbReference type="OrthoDB" id="7503021at2"/>
<dbReference type="Pfam" id="PF03929">
    <property type="entry name" value="PepSY_TM"/>
    <property type="match status" value="1"/>
</dbReference>
<dbReference type="InterPro" id="IPR005625">
    <property type="entry name" value="PepSY-ass_TM"/>
</dbReference>
<comment type="caution">
    <text evidence="2">The sequence shown here is derived from an EMBL/GenBank/DDBJ whole genome shotgun (WGS) entry which is preliminary data.</text>
</comment>
<dbReference type="AlphaFoldDB" id="A0A845B6I6"/>
<keyword evidence="1" id="KW-0812">Transmembrane</keyword>
<dbReference type="PANTHER" id="PTHR34219:SF3">
    <property type="entry name" value="BLL7967 PROTEIN"/>
    <property type="match status" value="1"/>
</dbReference>
<sequence length="183" mass="20521">MFRKLHRWFSLPLCLFVVLVLLSGVALQVEETIGIFEGGEESSPVASQTAPPVERLTDAEIRTMVGEALSKSKEQQPDFRATRIELDITPGREFTRLAVQPRGGPYVTVDRASGETDANMNPAVPMHVWFIRLHTGTLAGPLGILIMLVTSLALMFLAVSGLVLYYQMWANRKNRGRRKLFWH</sequence>
<evidence type="ECO:0000313" key="3">
    <source>
        <dbReference type="Proteomes" id="UP000431922"/>
    </source>
</evidence>
<protein>
    <recommendedName>
        <fullName evidence="4">PepSY-associated TM region</fullName>
    </recommendedName>
</protein>